<protein>
    <submittedName>
        <fullName evidence="9">GMC family oxidoreductase</fullName>
    </submittedName>
</protein>
<evidence type="ECO:0000313" key="9">
    <source>
        <dbReference type="EMBL" id="TKT90171.1"/>
    </source>
</evidence>
<dbReference type="InterPro" id="IPR000172">
    <property type="entry name" value="GMC_OxRdtase_N"/>
</dbReference>
<evidence type="ECO:0000259" key="8">
    <source>
        <dbReference type="Pfam" id="PF05199"/>
    </source>
</evidence>
<dbReference type="GO" id="GO:0050660">
    <property type="term" value="F:flavin adenine dinucleotide binding"/>
    <property type="evidence" value="ECO:0007669"/>
    <property type="project" value="InterPro"/>
</dbReference>
<proteinExistence type="inferred from homology"/>
<dbReference type="Gene3D" id="3.50.50.60">
    <property type="entry name" value="FAD/NAD(P)-binding domain"/>
    <property type="match status" value="2"/>
</dbReference>
<dbReference type="InterPro" id="IPR051473">
    <property type="entry name" value="P2Ox-like"/>
</dbReference>
<evidence type="ECO:0000259" key="7">
    <source>
        <dbReference type="Pfam" id="PF00890"/>
    </source>
</evidence>
<keyword evidence="4" id="KW-0274">FAD</keyword>
<dbReference type="RefSeq" id="WP_137341934.1">
    <property type="nucleotide sequence ID" value="NZ_BSQH01000004.1"/>
</dbReference>
<feature type="domain" description="Glucose-methanol-choline oxidoreductase N-terminal" evidence="6">
    <location>
        <begin position="205"/>
        <end position="326"/>
    </location>
</feature>
<accession>A0A4U6D290</accession>
<comment type="similarity">
    <text evidence="2">Belongs to the GMC oxidoreductase family.</text>
</comment>
<gene>
    <name evidence="9" type="ORF">FDK13_20750</name>
</gene>
<feature type="domain" description="FAD-dependent oxidoreductase 2 FAD-binding" evidence="7">
    <location>
        <begin position="12"/>
        <end position="45"/>
    </location>
</feature>
<dbReference type="GO" id="GO:0016614">
    <property type="term" value="F:oxidoreductase activity, acting on CH-OH group of donors"/>
    <property type="evidence" value="ECO:0007669"/>
    <property type="project" value="InterPro"/>
</dbReference>
<dbReference type="PANTHER" id="PTHR42784:SF1">
    <property type="entry name" value="PYRANOSE 2-OXIDASE"/>
    <property type="match status" value="1"/>
</dbReference>
<dbReference type="Proteomes" id="UP000304900">
    <property type="component" value="Unassembled WGS sequence"/>
</dbReference>
<name>A0A4U6D290_9BACT</name>
<dbReference type="AlphaFoldDB" id="A0A4U6D290"/>
<keyword evidence="3" id="KW-0285">Flavoprotein</keyword>
<evidence type="ECO:0000259" key="6">
    <source>
        <dbReference type="Pfam" id="PF00732"/>
    </source>
</evidence>
<dbReference type="EMBL" id="SZVO01000010">
    <property type="protein sequence ID" value="TKT90171.1"/>
    <property type="molecule type" value="Genomic_DNA"/>
</dbReference>
<feature type="domain" description="Glucose-methanol-choline oxidoreductase C-terminal" evidence="8">
    <location>
        <begin position="450"/>
        <end position="562"/>
    </location>
</feature>
<evidence type="ECO:0000256" key="4">
    <source>
        <dbReference type="ARBA" id="ARBA00022827"/>
    </source>
</evidence>
<dbReference type="PANTHER" id="PTHR42784">
    <property type="entry name" value="PYRANOSE 2-OXIDASE"/>
    <property type="match status" value="1"/>
</dbReference>
<organism evidence="9 10">
    <name type="scientific">Dyadobacter frigoris</name>
    <dbReference type="NCBI Taxonomy" id="2576211"/>
    <lineage>
        <taxon>Bacteria</taxon>
        <taxon>Pseudomonadati</taxon>
        <taxon>Bacteroidota</taxon>
        <taxon>Cytophagia</taxon>
        <taxon>Cytophagales</taxon>
        <taxon>Spirosomataceae</taxon>
        <taxon>Dyadobacter</taxon>
    </lineage>
</organism>
<evidence type="ECO:0000256" key="3">
    <source>
        <dbReference type="ARBA" id="ARBA00022630"/>
    </source>
</evidence>
<dbReference type="SUPFAM" id="SSF51905">
    <property type="entry name" value="FAD/NAD(P)-binding domain"/>
    <property type="match status" value="1"/>
</dbReference>
<comment type="cofactor">
    <cofactor evidence="1">
        <name>FAD</name>
        <dbReference type="ChEBI" id="CHEBI:57692"/>
    </cofactor>
</comment>
<dbReference type="SUPFAM" id="SSF54373">
    <property type="entry name" value="FAD-linked reductases, C-terminal domain"/>
    <property type="match status" value="1"/>
</dbReference>
<keyword evidence="10" id="KW-1185">Reference proteome</keyword>
<reference evidence="9 10" key="1">
    <citation type="submission" date="2019-05" db="EMBL/GenBank/DDBJ databases">
        <title>Dyadobacter AR-3-8 sp. nov., isolated from arctic soil.</title>
        <authorList>
            <person name="Chaudhary D.K."/>
        </authorList>
    </citation>
    <scope>NUCLEOTIDE SEQUENCE [LARGE SCALE GENOMIC DNA]</scope>
    <source>
        <strain evidence="9 10">AR-3-8</strain>
    </source>
</reference>
<evidence type="ECO:0000256" key="5">
    <source>
        <dbReference type="ARBA" id="ARBA00023002"/>
    </source>
</evidence>
<dbReference type="InterPro" id="IPR036188">
    <property type="entry name" value="FAD/NAD-bd_sf"/>
</dbReference>
<dbReference type="InterPro" id="IPR003953">
    <property type="entry name" value="FAD-dep_OxRdtase_2_FAD-bd"/>
</dbReference>
<dbReference type="OrthoDB" id="1154541at2"/>
<dbReference type="Pfam" id="PF05199">
    <property type="entry name" value="GMC_oxred_C"/>
    <property type="match status" value="1"/>
</dbReference>
<sequence>MFQIKEQPAVFDVCIIGSGAGGGMAAYQLAKAGAKVALLEAGGYFDPADPKYITQLKWPWESPRRGASTTRPFGDFDAAWGGWELDGEPYTHKNGTKFDWFRSRMLGGRTNHWGRISLRFGPNDFKRHSIDGLGDDWPIGYDDVKPYYDQVDKLIGVFGTIENIHNEPDGIFLPPPAPRLHELFLKKAGKAANIPVIPSRLSILTKPINDQRGVCFYCSQCGRSCQAYADFSASSVLVIPAMKTGNVTLINNAMAREILTDPSTGLATGVSYVDRNKLTEHTIKAKVVVLAASAGESARLLLNSKSDRHEGGLANSSGVVGKYLHDSTGASRSAFLPHLMDRKRYNEDGVGGMHVYTPWWLDNKKLDFPRGYHIEYGGGMGMPSYGFGSGIENMNGKYPTASGTTKPAGGYGASLKEDYRRFYGAYVGMAGRGEAVPNINNYCEIDPNVVDKYGIPVLRFNYNWTDYEIKQAKHMHDTFEEMIHALGGVAMGTKPGADTNYGIAAPGRIIHEVGTVRMGDDKKTSALNKFSQAHDAKNVYVVDGGSFVSQADKNPTWTILALSWRASDHIIEQIKQKNL</sequence>
<dbReference type="Pfam" id="PF00890">
    <property type="entry name" value="FAD_binding_2"/>
    <property type="match status" value="1"/>
</dbReference>
<dbReference type="PRINTS" id="PR00411">
    <property type="entry name" value="PNDRDTASEI"/>
</dbReference>
<evidence type="ECO:0000313" key="10">
    <source>
        <dbReference type="Proteomes" id="UP000304900"/>
    </source>
</evidence>
<comment type="caution">
    <text evidence="9">The sequence shown here is derived from an EMBL/GenBank/DDBJ whole genome shotgun (WGS) entry which is preliminary data.</text>
</comment>
<evidence type="ECO:0000256" key="2">
    <source>
        <dbReference type="ARBA" id="ARBA00010790"/>
    </source>
</evidence>
<keyword evidence="5" id="KW-0560">Oxidoreductase</keyword>
<dbReference type="Pfam" id="PF00732">
    <property type="entry name" value="GMC_oxred_N"/>
    <property type="match status" value="1"/>
</dbReference>
<evidence type="ECO:0000256" key="1">
    <source>
        <dbReference type="ARBA" id="ARBA00001974"/>
    </source>
</evidence>
<dbReference type="InterPro" id="IPR007867">
    <property type="entry name" value="GMC_OxRtase_C"/>
</dbReference>